<dbReference type="GO" id="GO:0009922">
    <property type="term" value="F:fatty acid elongase activity"/>
    <property type="evidence" value="ECO:0007669"/>
    <property type="project" value="InterPro"/>
</dbReference>
<dbReference type="Pfam" id="PF01151">
    <property type="entry name" value="ELO"/>
    <property type="match status" value="1"/>
</dbReference>
<evidence type="ECO:0000259" key="14">
    <source>
        <dbReference type="Pfam" id="PF05378"/>
    </source>
</evidence>
<dbReference type="Pfam" id="PF19278">
    <property type="entry name" value="Hydant_A_C"/>
    <property type="match status" value="1"/>
</dbReference>
<dbReference type="PANTHER" id="PTHR11365">
    <property type="entry name" value="5-OXOPROLINASE RELATED"/>
    <property type="match status" value="1"/>
</dbReference>
<evidence type="ECO:0000256" key="5">
    <source>
        <dbReference type="ARBA" id="ARBA00022692"/>
    </source>
</evidence>
<feature type="domain" description="Hydantoinase B/oxoprolinase" evidence="13">
    <location>
        <begin position="739"/>
        <end position="1253"/>
    </location>
</feature>
<evidence type="ECO:0000256" key="3">
    <source>
        <dbReference type="ARBA" id="ARBA00022516"/>
    </source>
</evidence>
<evidence type="ECO:0000256" key="11">
    <source>
        <dbReference type="SAM" id="Phobius"/>
    </source>
</evidence>
<feature type="transmembrane region" description="Helical" evidence="11">
    <location>
        <begin position="1402"/>
        <end position="1422"/>
    </location>
</feature>
<dbReference type="Proteomes" id="UP001353858">
    <property type="component" value="Unassembled WGS sequence"/>
</dbReference>
<dbReference type="Pfam" id="PF01968">
    <property type="entry name" value="Hydantoinase_A"/>
    <property type="match status" value="1"/>
</dbReference>
<dbReference type="GO" id="GO:0005829">
    <property type="term" value="C:cytosol"/>
    <property type="evidence" value="ECO:0007669"/>
    <property type="project" value="TreeGrafter"/>
</dbReference>
<feature type="domain" description="Acetophenone carboxylase-like C-terminal" evidence="15">
    <location>
        <begin position="557"/>
        <end position="719"/>
    </location>
</feature>
<gene>
    <name evidence="16" type="ORF">RN001_002199</name>
</gene>
<evidence type="ECO:0000256" key="1">
    <source>
        <dbReference type="ARBA" id="ARBA00004141"/>
    </source>
</evidence>
<dbReference type="EMBL" id="JARPUR010000001">
    <property type="protein sequence ID" value="KAK4885928.1"/>
    <property type="molecule type" value="Genomic_DNA"/>
</dbReference>
<feature type="transmembrane region" description="Helical" evidence="11">
    <location>
        <begin position="1497"/>
        <end position="1516"/>
    </location>
</feature>
<keyword evidence="7 11" id="KW-1133">Transmembrane helix</keyword>
<dbReference type="PANTHER" id="PTHR11365:SF2">
    <property type="entry name" value="5-OXOPROLINASE"/>
    <property type="match status" value="1"/>
</dbReference>
<evidence type="ECO:0000259" key="15">
    <source>
        <dbReference type="Pfam" id="PF19278"/>
    </source>
</evidence>
<feature type="transmembrane region" description="Helical" evidence="11">
    <location>
        <begin position="1434"/>
        <end position="1452"/>
    </location>
</feature>
<dbReference type="InterPro" id="IPR008040">
    <property type="entry name" value="Hydant_A_N"/>
</dbReference>
<feature type="transmembrane region" description="Helical" evidence="11">
    <location>
        <begin position="1321"/>
        <end position="1341"/>
    </location>
</feature>
<evidence type="ECO:0008006" key="18">
    <source>
        <dbReference type="Google" id="ProtNLM"/>
    </source>
</evidence>
<evidence type="ECO:0000259" key="13">
    <source>
        <dbReference type="Pfam" id="PF02538"/>
    </source>
</evidence>
<evidence type="ECO:0000313" key="17">
    <source>
        <dbReference type="Proteomes" id="UP001353858"/>
    </source>
</evidence>
<dbReference type="Pfam" id="PF05378">
    <property type="entry name" value="Hydant_A_N"/>
    <property type="match status" value="1"/>
</dbReference>
<organism evidence="16 17">
    <name type="scientific">Aquatica leii</name>
    <dbReference type="NCBI Taxonomy" id="1421715"/>
    <lineage>
        <taxon>Eukaryota</taxon>
        <taxon>Metazoa</taxon>
        <taxon>Ecdysozoa</taxon>
        <taxon>Arthropoda</taxon>
        <taxon>Hexapoda</taxon>
        <taxon>Insecta</taxon>
        <taxon>Pterygota</taxon>
        <taxon>Neoptera</taxon>
        <taxon>Endopterygota</taxon>
        <taxon>Coleoptera</taxon>
        <taxon>Polyphaga</taxon>
        <taxon>Elateriformia</taxon>
        <taxon>Elateroidea</taxon>
        <taxon>Lampyridae</taxon>
        <taxon>Luciolinae</taxon>
        <taxon>Aquatica</taxon>
    </lineage>
</organism>
<reference evidence="17" key="1">
    <citation type="submission" date="2023-01" db="EMBL/GenBank/DDBJ databases">
        <title>Key to firefly adult light organ development and bioluminescence: homeobox transcription factors regulate luciferase expression and transportation to peroxisome.</title>
        <authorList>
            <person name="Fu X."/>
        </authorList>
    </citation>
    <scope>NUCLEOTIDE SEQUENCE [LARGE SCALE GENOMIC DNA]</scope>
</reference>
<feature type="domain" description="Hydantoinase A/oxoprolinase" evidence="12">
    <location>
        <begin position="238"/>
        <end position="537"/>
    </location>
</feature>
<keyword evidence="9 11" id="KW-0472">Membrane</keyword>
<evidence type="ECO:0000256" key="8">
    <source>
        <dbReference type="ARBA" id="ARBA00023098"/>
    </source>
</evidence>
<dbReference type="InterPro" id="IPR002821">
    <property type="entry name" value="Hydantoinase_A"/>
</dbReference>
<comment type="similarity">
    <text evidence="2">Belongs to the oxoprolinase family.</text>
</comment>
<evidence type="ECO:0000259" key="12">
    <source>
        <dbReference type="Pfam" id="PF01968"/>
    </source>
</evidence>
<keyword evidence="5 11" id="KW-0812">Transmembrane</keyword>
<feature type="transmembrane region" description="Helical" evidence="11">
    <location>
        <begin position="1458"/>
        <end position="1476"/>
    </location>
</feature>
<evidence type="ECO:0000313" key="16">
    <source>
        <dbReference type="EMBL" id="KAK4885928.1"/>
    </source>
</evidence>
<comment type="subcellular location">
    <subcellularLocation>
        <location evidence="1">Membrane</location>
        <topology evidence="1">Multi-pass membrane protein</topology>
    </subcellularLocation>
</comment>
<keyword evidence="10" id="KW-0275">Fatty acid biosynthesis</keyword>
<sequence>MSVENAKFQFAIDRGGTFTDVFARCPGGKVRVLKLLSEDPQHYKDAPVEGIRRILQEETGNALDKDGNIDNSLIEWIRMGTTVATNALLERRGEKMALVINKDFRDLLLIGNQARPSIFELNIQRPEVLHSEVVEVNCRIIPTLDGICELGEISLKWKVVKGNTGETLYVINDINREEVRRDLMRIKNKGINSIAVALAHSYLYADHEKEIGKIAEELGFSHVSLSHDVMPMVRIVPRGFTASADAYLTPIVKRYVQGFTKGFKNNLKGTRVLFMQSDGGLTPMNNFNGARAILSGPAGGVVGYAMTTWQKETDLPVIGFDMGGTSTDVSRFAGRFEHVYESTTAGVTIQAPHLDVNTVAAGGGSMLFFRSGLFVVGPESAGAHPGPVCYKKGGYLTVTDANLILGRLLPEYFPKIFGSNENSPLDEHATTIEFKKLTREINIYLKDQNANNKKLMSVEDVAMGFVRVANEAMCRPIRALTQAKGYDTSRHALACFGGAGGQHACAIARSLGMPIVFVHKYAGILSAYGMVLADVVCDKQEPCSKIYTEENFGLFEKHLKELCNQCSINLKNQGFSQNRIVCETYLHMRYDGTDCALMCSPTQTGRGTKYGDFLESFLDRYNTEFGFTIKDRSVIVDDIRVRAIGKNDIAIEEERSTAVENPVVEKTVRIFFENGYQLSKIYLLEKLAFGHVIEGPAIIMDKLSTILIEPDCTATITKHGDIKIKIGTGVVQQISLELDSIQLSIFGHRFMSIAEQMGRVLQRTAISTNIKERLDFSCALFGPDGGLVSNAPHIPVHLGAMQASVQFQMKSRITFKEGDVILSNHPSAGGSHLPDLTVITPVFHRNVKEPIFFVGSRGHHSDIGGATPGSMPPHSKTLQEEGVTFKSFLLVENGVFQEDELIKRFQSGGGRNISDNVSDLRAQVAANKKGITLVTELIDQYGLSVVQAYMGYIQNNAEIAVRDTLRLIAKETFTRTGTTSLEAEDHMDDGSTIHLKVALNEREGSAICDFTGTGPEVWGNCNCPKAISLSAMIYCLRCMVGHDIPLNQGCLSPVKIIIPKGSILDPSDEAAVVGGNVLTSQRIVDVVLRAFKVCAASQGCMNNITFGNESWGNYETVAGGSGAGPTWEGCSGVHTHMSNTRITDIEIIERRYPIYLKKFTIRNGSGGAGKFRGGSGLIREYLFRAPLILSVLTERRVLQPYGMEGGMPGERGLNLVIKSNGRTINLGPKTTIPVKPGDIFQLCTPGGGGYGKPVARSEEKLFNSQNNVNVKPYLSRGSVHEYRQTQESRTKMNGMVDYYNFLIKDLSDNRVHNWPLIATPWQLLGIISLYLYAVYIFLPAYMADKKPFRLKKVLLAYNIFQTIACSILIYGVSTSGWTTHYTIGCQTVDYSRNKMSLRMANFMWWHMILKLCELIETIFFVLRKKMNQVSFLHVYHHISTLVIAWIACKYFAGGMITFTVLINSFIHILMYSYYFLSSFGPEMQKKISGIKSKLTMLQMIQLALILIHSTQVLLPGCEVPNAVAYIYLPNVAINIFLFLKFYIKSYLKKNKLT</sequence>
<evidence type="ECO:0000256" key="2">
    <source>
        <dbReference type="ARBA" id="ARBA00010403"/>
    </source>
</evidence>
<keyword evidence="6" id="KW-0276">Fatty acid metabolism</keyword>
<dbReference type="GO" id="GO:0006749">
    <property type="term" value="P:glutathione metabolic process"/>
    <property type="evidence" value="ECO:0007669"/>
    <property type="project" value="TreeGrafter"/>
</dbReference>
<dbReference type="GO" id="GO:0006633">
    <property type="term" value="P:fatty acid biosynthetic process"/>
    <property type="evidence" value="ECO:0007669"/>
    <property type="project" value="UniProtKB-KW"/>
</dbReference>
<evidence type="ECO:0000256" key="10">
    <source>
        <dbReference type="ARBA" id="ARBA00023160"/>
    </source>
</evidence>
<dbReference type="InterPro" id="IPR002076">
    <property type="entry name" value="ELO_fam"/>
</dbReference>
<accession>A0AAN7SR56</accession>
<dbReference type="InterPro" id="IPR049517">
    <property type="entry name" value="ACX-like_C"/>
</dbReference>
<proteinExistence type="inferred from homology"/>
<comment type="caution">
    <text evidence="16">The sequence shown here is derived from an EMBL/GenBank/DDBJ whole genome shotgun (WGS) entry which is preliminary data.</text>
</comment>
<dbReference type="InterPro" id="IPR045079">
    <property type="entry name" value="Oxoprolinase-like"/>
</dbReference>
<feature type="transmembrane region" description="Helical" evidence="11">
    <location>
        <begin position="1522"/>
        <end position="1543"/>
    </location>
</feature>
<feature type="transmembrane region" description="Helical" evidence="11">
    <location>
        <begin position="1353"/>
        <end position="1372"/>
    </location>
</feature>
<dbReference type="Pfam" id="PF02538">
    <property type="entry name" value="Hydantoinase_B"/>
    <property type="match status" value="1"/>
</dbReference>
<dbReference type="InterPro" id="IPR003692">
    <property type="entry name" value="Hydantoinase_B"/>
</dbReference>
<dbReference type="GO" id="GO:0017168">
    <property type="term" value="F:5-oxoprolinase (ATP-hydrolyzing) activity"/>
    <property type="evidence" value="ECO:0007669"/>
    <property type="project" value="TreeGrafter"/>
</dbReference>
<evidence type="ECO:0000256" key="4">
    <source>
        <dbReference type="ARBA" id="ARBA00022679"/>
    </source>
</evidence>
<keyword evidence="4" id="KW-0808">Transferase</keyword>
<evidence type="ECO:0000256" key="7">
    <source>
        <dbReference type="ARBA" id="ARBA00022989"/>
    </source>
</evidence>
<name>A0AAN7SR56_9COLE</name>
<protein>
    <recommendedName>
        <fullName evidence="18">Very-long-chain 3-oxoacyl-CoA synthase</fullName>
    </recommendedName>
</protein>
<feature type="domain" description="Hydantoinase/oxoprolinase N-terminal" evidence="14">
    <location>
        <begin position="10"/>
        <end position="218"/>
    </location>
</feature>
<keyword evidence="8" id="KW-0443">Lipid metabolism</keyword>
<keyword evidence="17" id="KW-1185">Reference proteome</keyword>
<evidence type="ECO:0000256" key="9">
    <source>
        <dbReference type="ARBA" id="ARBA00023136"/>
    </source>
</evidence>
<dbReference type="GO" id="GO:0016020">
    <property type="term" value="C:membrane"/>
    <property type="evidence" value="ECO:0007669"/>
    <property type="project" value="UniProtKB-SubCell"/>
</dbReference>
<keyword evidence="3" id="KW-0444">Lipid biosynthesis</keyword>
<evidence type="ECO:0000256" key="6">
    <source>
        <dbReference type="ARBA" id="ARBA00022832"/>
    </source>
</evidence>
<dbReference type="PROSITE" id="PS01188">
    <property type="entry name" value="ELO"/>
    <property type="match status" value="1"/>
</dbReference>
<dbReference type="InterPro" id="IPR030457">
    <property type="entry name" value="ELO_CS"/>
</dbReference>